<dbReference type="GO" id="GO:0009279">
    <property type="term" value="C:cell outer membrane"/>
    <property type="evidence" value="ECO:0007669"/>
    <property type="project" value="UniProtKB-SubCell"/>
</dbReference>
<evidence type="ECO:0000256" key="9">
    <source>
        <dbReference type="RuleBase" id="RU003357"/>
    </source>
</evidence>
<evidence type="ECO:0000259" key="11">
    <source>
        <dbReference type="Pfam" id="PF00593"/>
    </source>
</evidence>
<keyword evidence="14" id="KW-1185">Reference proteome</keyword>
<dbReference type="PANTHER" id="PTHR47234">
    <property type="match status" value="1"/>
</dbReference>
<dbReference type="PANTHER" id="PTHR47234:SF1">
    <property type="entry name" value="TONB-DEPENDENT RECEPTOR"/>
    <property type="match status" value="1"/>
</dbReference>
<evidence type="ECO:0000256" key="4">
    <source>
        <dbReference type="ARBA" id="ARBA00022692"/>
    </source>
</evidence>
<feature type="signal peptide" evidence="10">
    <location>
        <begin position="1"/>
        <end position="27"/>
    </location>
</feature>
<keyword evidence="6 8" id="KW-0472">Membrane</keyword>
<reference evidence="13" key="1">
    <citation type="submission" date="2022-07" db="EMBL/GenBank/DDBJ databases">
        <authorList>
            <person name="Criscuolo A."/>
        </authorList>
    </citation>
    <scope>NUCLEOTIDE SEQUENCE</scope>
    <source>
        <strain evidence="13">CIP111854</strain>
    </source>
</reference>
<dbReference type="Gene3D" id="2.170.130.10">
    <property type="entry name" value="TonB-dependent receptor, plug domain"/>
    <property type="match status" value="1"/>
</dbReference>
<gene>
    <name evidence="13" type="primary">btuB_21</name>
    <name evidence="13" type="ORF">PSECIP111854_02919</name>
</gene>
<dbReference type="EMBL" id="CAMAPC010000012">
    <property type="protein sequence ID" value="CAH9061970.1"/>
    <property type="molecule type" value="Genomic_DNA"/>
</dbReference>
<feature type="domain" description="TonB-dependent receptor-like beta-barrel" evidence="11">
    <location>
        <begin position="408"/>
        <end position="910"/>
    </location>
</feature>
<sequence length="952" mass="106692">MLNSKLSLAIKTALFGSMVFSSQSAIANNDQKGADKEIERIVTTGSRISRADIEGPSPVVVMTAEDIDAKGFNNVFEAIQSLSSATGSTQGQGYTNSFTPNAETVNLRGMGANRTLVLLNGRRVANYPRAFNGQNNVFNLSSISAASISRIEILTGGSSAVYGSDAIAGVVNIITKTEMDDVTVRLRHSTSDQGGGDNSKFSIAGGLSQGDLNVSYALEYSKQDMLLGSERDWLDDNYDGPNTEKEPEYQRVNQRNIMAATFDGGFKYLHPNEFGNNVCDQWDEYALSERPSRGFYCGKDTTGDSSYINDREQLSLYTNLTYQLSNNHEFFAEALYWDSEAKNRGGYGIGWGTDRLPEGIAIGDQWLWDATNERYLYLTRTFSPAEVGDVRAHFEDEMLYSAAGFKGLIFDDWNYEVSLSHSASDSFEYENLIASDKALDYFLGQPIAGTVNEFNPNFARFWRPLDQAGRDAIVEVNDSSADASVTTVNGSITGALFELPAGAVDFALALEWSTEDYAIRVDPRTLDKTTGWGNGLTGTEGKGERDRYGAALEFRLPVTEQLLASIAGRYDYYDDETAVDGAFTYQLGLEYRPIDTLLMRANYGTTFRAPDIHQVFAGPSGFYESFTDYWLESKCVQIVNQQSTGLSAVENDAVSYHCDMDSAGKLREGQRYQGTRTGNKDLKEETGYSATLGFVWSVTEEIDLIADLYRIRIKDQVESWDTDHFFTTEAKCRNGQEPNQALCDDVLNRIKRFDAAQPDVGLKVNTAHTTYINQSLKEQTGFDINLKAGFDFGTYGEFDMDLKFTHVLEVVNQQFPGDAIDKEYRDNYLNNDFRSRWDNKFGWRINDWLVQLQQTRFGSSWNYEDPDKIRNPSDEKRALAARMKPWLIYNLGVTYILNDNHNIKLGVNNLRDSRARNDKSYTGDDPWFNRGRYPVTTAVMGRTFSLEWVGKF</sequence>
<keyword evidence="10" id="KW-0732">Signal</keyword>
<evidence type="ECO:0000313" key="14">
    <source>
        <dbReference type="Proteomes" id="UP001152467"/>
    </source>
</evidence>
<evidence type="ECO:0000256" key="7">
    <source>
        <dbReference type="ARBA" id="ARBA00023237"/>
    </source>
</evidence>
<dbReference type="RefSeq" id="WP_261626702.1">
    <property type="nucleotide sequence ID" value="NZ_CAMAPC010000012.1"/>
</dbReference>
<evidence type="ECO:0000256" key="5">
    <source>
        <dbReference type="ARBA" id="ARBA00023077"/>
    </source>
</evidence>
<dbReference type="Pfam" id="PF00593">
    <property type="entry name" value="TonB_dep_Rec_b-barrel"/>
    <property type="match status" value="1"/>
</dbReference>
<proteinExistence type="inferred from homology"/>
<comment type="subcellular location">
    <subcellularLocation>
        <location evidence="1 8">Cell outer membrane</location>
        <topology evidence="1 8">Multi-pass membrane protein</topology>
    </subcellularLocation>
</comment>
<dbReference type="InterPro" id="IPR012910">
    <property type="entry name" value="Plug_dom"/>
</dbReference>
<dbReference type="AlphaFoldDB" id="A0A9W4W5P5"/>
<evidence type="ECO:0000256" key="8">
    <source>
        <dbReference type="PROSITE-ProRule" id="PRU01360"/>
    </source>
</evidence>
<feature type="domain" description="TonB-dependent receptor plug" evidence="12">
    <location>
        <begin position="54"/>
        <end position="170"/>
    </location>
</feature>
<evidence type="ECO:0000313" key="13">
    <source>
        <dbReference type="EMBL" id="CAH9061970.1"/>
    </source>
</evidence>
<evidence type="ECO:0000256" key="1">
    <source>
        <dbReference type="ARBA" id="ARBA00004571"/>
    </source>
</evidence>
<dbReference type="InterPro" id="IPR000531">
    <property type="entry name" value="Beta-barrel_TonB"/>
</dbReference>
<evidence type="ECO:0000259" key="12">
    <source>
        <dbReference type="Pfam" id="PF07715"/>
    </source>
</evidence>
<keyword evidence="3 8" id="KW-1134">Transmembrane beta strand</keyword>
<dbReference type="Gene3D" id="2.40.170.20">
    <property type="entry name" value="TonB-dependent receptor, beta-barrel domain"/>
    <property type="match status" value="1"/>
</dbReference>
<dbReference type="InterPro" id="IPR039426">
    <property type="entry name" value="TonB-dep_rcpt-like"/>
</dbReference>
<keyword evidence="2 8" id="KW-0813">Transport</keyword>
<dbReference type="Pfam" id="PF07715">
    <property type="entry name" value="Plug"/>
    <property type="match status" value="1"/>
</dbReference>
<protein>
    <submittedName>
        <fullName evidence="13">Vitamin B12 transporter BtuB</fullName>
    </submittedName>
</protein>
<dbReference type="SUPFAM" id="SSF56935">
    <property type="entry name" value="Porins"/>
    <property type="match status" value="1"/>
</dbReference>
<dbReference type="InterPro" id="IPR037066">
    <property type="entry name" value="Plug_dom_sf"/>
</dbReference>
<evidence type="ECO:0000256" key="6">
    <source>
        <dbReference type="ARBA" id="ARBA00023136"/>
    </source>
</evidence>
<name>A0A9W4W5P5_9GAMM</name>
<keyword evidence="4 8" id="KW-0812">Transmembrane</keyword>
<evidence type="ECO:0000256" key="3">
    <source>
        <dbReference type="ARBA" id="ARBA00022452"/>
    </source>
</evidence>
<evidence type="ECO:0000256" key="2">
    <source>
        <dbReference type="ARBA" id="ARBA00022448"/>
    </source>
</evidence>
<comment type="similarity">
    <text evidence="8 9">Belongs to the TonB-dependent receptor family.</text>
</comment>
<keyword evidence="7 8" id="KW-0998">Cell outer membrane</keyword>
<evidence type="ECO:0000256" key="10">
    <source>
        <dbReference type="SAM" id="SignalP"/>
    </source>
</evidence>
<feature type="chain" id="PRO_5040996765" evidence="10">
    <location>
        <begin position="28"/>
        <end position="952"/>
    </location>
</feature>
<accession>A0A9W4W5P5</accession>
<keyword evidence="5 9" id="KW-0798">TonB box</keyword>
<dbReference type="PROSITE" id="PS52016">
    <property type="entry name" value="TONB_DEPENDENT_REC_3"/>
    <property type="match status" value="1"/>
</dbReference>
<comment type="caution">
    <text evidence="13">The sequence shown here is derived from an EMBL/GenBank/DDBJ whole genome shotgun (WGS) entry which is preliminary data.</text>
</comment>
<dbReference type="InterPro" id="IPR036942">
    <property type="entry name" value="Beta-barrel_TonB_sf"/>
</dbReference>
<organism evidence="13 14">
    <name type="scientific">Pseudoalteromonas holothuriae</name>
    <dbReference type="NCBI Taxonomy" id="2963714"/>
    <lineage>
        <taxon>Bacteria</taxon>
        <taxon>Pseudomonadati</taxon>
        <taxon>Pseudomonadota</taxon>
        <taxon>Gammaproteobacteria</taxon>
        <taxon>Alteromonadales</taxon>
        <taxon>Pseudoalteromonadaceae</taxon>
        <taxon>Pseudoalteromonas</taxon>
    </lineage>
</organism>
<dbReference type="Proteomes" id="UP001152467">
    <property type="component" value="Unassembled WGS sequence"/>
</dbReference>